<reference evidence="5" key="1">
    <citation type="journal article" date="2020" name="Cell">
        <title>Large-Scale Comparative Analyses of Tick Genomes Elucidate Their Genetic Diversity and Vector Capacities.</title>
        <authorList>
            <consortium name="Tick Genome and Microbiome Consortium (TIGMIC)"/>
            <person name="Jia N."/>
            <person name="Wang J."/>
            <person name="Shi W."/>
            <person name="Du L."/>
            <person name="Sun Y."/>
            <person name="Zhan W."/>
            <person name="Jiang J.F."/>
            <person name="Wang Q."/>
            <person name="Zhang B."/>
            <person name="Ji P."/>
            <person name="Bell-Sakyi L."/>
            <person name="Cui X.M."/>
            <person name="Yuan T.T."/>
            <person name="Jiang B.G."/>
            <person name="Yang W.F."/>
            <person name="Lam T.T."/>
            <person name="Chang Q.C."/>
            <person name="Ding S.J."/>
            <person name="Wang X.J."/>
            <person name="Zhu J.G."/>
            <person name="Ruan X.D."/>
            <person name="Zhao L."/>
            <person name="Wei J.T."/>
            <person name="Ye R.Z."/>
            <person name="Que T.C."/>
            <person name="Du C.H."/>
            <person name="Zhou Y.H."/>
            <person name="Cheng J.X."/>
            <person name="Dai P.F."/>
            <person name="Guo W.B."/>
            <person name="Han X.H."/>
            <person name="Huang E.J."/>
            <person name="Li L.F."/>
            <person name="Wei W."/>
            <person name="Gao Y.C."/>
            <person name="Liu J.Z."/>
            <person name="Shao H.Z."/>
            <person name="Wang X."/>
            <person name="Wang C.C."/>
            <person name="Yang T.C."/>
            <person name="Huo Q.B."/>
            <person name="Li W."/>
            <person name="Chen H.Y."/>
            <person name="Chen S.E."/>
            <person name="Zhou L.G."/>
            <person name="Ni X.B."/>
            <person name="Tian J.H."/>
            <person name="Sheng Y."/>
            <person name="Liu T."/>
            <person name="Pan Y.S."/>
            <person name="Xia L.Y."/>
            <person name="Li J."/>
            <person name="Zhao F."/>
            <person name="Cao W.C."/>
        </authorList>
    </citation>
    <scope>NUCLEOTIDE SEQUENCE</scope>
    <source>
        <strain evidence="5">Rsan-2018</strain>
    </source>
</reference>
<comment type="caution">
    <text evidence="5">The sequence shown here is derived from an EMBL/GenBank/DDBJ whole genome shotgun (WGS) entry which is preliminary data.</text>
</comment>
<evidence type="ECO:0000313" key="6">
    <source>
        <dbReference type="Proteomes" id="UP000821837"/>
    </source>
</evidence>
<comment type="similarity">
    <text evidence="1">Belongs to the cytochrome P450 family.</text>
</comment>
<dbReference type="GO" id="GO:0020037">
    <property type="term" value="F:heme binding"/>
    <property type="evidence" value="ECO:0007669"/>
    <property type="project" value="InterPro"/>
</dbReference>
<dbReference type="PANTHER" id="PTHR24300:SF375">
    <property type="entry name" value="CYTOCHROME P450 FAMILY"/>
    <property type="match status" value="1"/>
</dbReference>
<dbReference type="Gene3D" id="1.10.630.10">
    <property type="entry name" value="Cytochrome P450"/>
    <property type="match status" value="1"/>
</dbReference>
<dbReference type="InterPro" id="IPR002401">
    <property type="entry name" value="Cyt_P450_E_grp-I"/>
</dbReference>
<evidence type="ECO:0000256" key="2">
    <source>
        <dbReference type="ARBA" id="ARBA00022723"/>
    </source>
</evidence>
<evidence type="ECO:0000256" key="4">
    <source>
        <dbReference type="ARBA" id="ARBA00023033"/>
    </source>
</evidence>
<accession>A0A9D4T2S8</accession>
<dbReference type="EMBL" id="JABSTV010001248">
    <property type="protein sequence ID" value="KAH7969375.1"/>
    <property type="molecule type" value="Genomic_DNA"/>
</dbReference>
<dbReference type="InterPro" id="IPR050182">
    <property type="entry name" value="Cytochrome_P450_fam2"/>
</dbReference>
<dbReference type="InterPro" id="IPR001128">
    <property type="entry name" value="Cyt_P450"/>
</dbReference>
<keyword evidence="3" id="KW-0408">Iron</keyword>
<evidence type="ECO:0000256" key="3">
    <source>
        <dbReference type="ARBA" id="ARBA00023004"/>
    </source>
</evidence>
<dbReference type="GO" id="GO:0005737">
    <property type="term" value="C:cytoplasm"/>
    <property type="evidence" value="ECO:0007669"/>
    <property type="project" value="TreeGrafter"/>
</dbReference>
<dbReference type="GO" id="GO:0006082">
    <property type="term" value="P:organic acid metabolic process"/>
    <property type="evidence" value="ECO:0007669"/>
    <property type="project" value="TreeGrafter"/>
</dbReference>
<evidence type="ECO:0000313" key="5">
    <source>
        <dbReference type="EMBL" id="KAH7969375.1"/>
    </source>
</evidence>
<protein>
    <recommendedName>
        <fullName evidence="7">Cytochrome P450</fullName>
    </recommendedName>
</protein>
<dbReference type="PRINTS" id="PR00463">
    <property type="entry name" value="EP450I"/>
</dbReference>
<dbReference type="GO" id="GO:0005506">
    <property type="term" value="F:iron ion binding"/>
    <property type="evidence" value="ECO:0007669"/>
    <property type="project" value="InterPro"/>
</dbReference>
<keyword evidence="2" id="KW-0479">Metal-binding</keyword>
<dbReference type="VEuPathDB" id="VectorBase:RSAN_051563"/>
<keyword evidence="6" id="KW-1185">Reference proteome</keyword>
<dbReference type="SUPFAM" id="SSF48264">
    <property type="entry name" value="Cytochrome P450"/>
    <property type="match status" value="1"/>
</dbReference>
<sequence>MEMHLDRDFIDGYLRKIREHEGTASHYTMRYLEGTSINLYGAATNTVRSSILWNPYIAANDPDGHQTQLQREIDRVVGRKRSPEWQDRNRMPFTMASILETLRWRTITPLSIHRAAGRDTVIGGYRIPAGTVIVPNLWSVHNDPAYWANPSKYDPTRFLNADGTSINERPQAFVPFSLAAWNPLEFLVMVRPCSF</sequence>
<dbReference type="Pfam" id="PF00067">
    <property type="entry name" value="p450"/>
    <property type="match status" value="1"/>
</dbReference>
<dbReference type="InterPro" id="IPR036396">
    <property type="entry name" value="Cyt_P450_sf"/>
</dbReference>
<name>A0A9D4T2S8_RHISA</name>
<proteinExistence type="inferred from homology"/>
<dbReference type="GO" id="GO:0006805">
    <property type="term" value="P:xenobiotic metabolic process"/>
    <property type="evidence" value="ECO:0007669"/>
    <property type="project" value="TreeGrafter"/>
</dbReference>
<keyword evidence="4" id="KW-0503">Monooxygenase</keyword>
<dbReference type="PANTHER" id="PTHR24300">
    <property type="entry name" value="CYTOCHROME P450 508A4-RELATED"/>
    <property type="match status" value="1"/>
</dbReference>
<evidence type="ECO:0008006" key="7">
    <source>
        <dbReference type="Google" id="ProtNLM"/>
    </source>
</evidence>
<dbReference type="Proteomes" id="UP000821837">
    <property type="component" value="Unassembled WGS sequence"/>
</dbReference>
<dbReference type="GO" id="GO:0016712">
    <property type="term" value="F:oxidoreductase activity, acting on paired donors, with incorporation or reduction of molecular oxygen, reduced flavin or flavoprotein as one donor, and incorporation of one atom of oxygen"/>
    <property type="evidence" value="ECO:0007669"/>
    <property type="project" value="TreeGrafter"/>
</dbReference>
<evidence type="ECO:0000256" key="1">
    <source>
        <dbReference type="ARBA" id="ARBA00010617"/>
    </source>
</evidence>
<reference evidence="5" key="2">
    <citation type="submission" date="2021-09" db="EMBL/GenBank/DDBJ databases">
        <authorList>
            <person name="Jia N."/>
            <person name="Wang J."/>
            <person name="Shi W."/>
            <person name="Du L."/>
            <person name="Sun Y."/>
            <person name="Zhan W."/>
            <person name="Jiang J."/>
            <person name="Wang Q."/>
            <person name="Zhang B."/>
            <person name="Ji P."/>
            <person name="Sakyi L.B."/>
            <person name="Cui X."/>
            <person name="Yuan T."/>
            <person name="Jiang B."/>
            <person name="Yang W."/>
            <person name="Lam T.T.-Y."/>
            <person name="Chang Q."/>
            <person name="Ding S."/>
            <person name="Wang X."/>
            <person name="Zhu J."/>
            <person name="Ruan X."/>
            <person name="Zhao L."/>
            <person name="Wei J."/>
            <person name="Que T."/>
            <person name="Du C."/>
            <person name="Cheng J."/>
            <person name="Dai P."/>
            <person name="Han X."/>
            <person name="Huang E."/>
            <person name="Gao Y."/>
            <person name="Liu J."/>
            <person name="Shao H."/>
            <person name="Ye R."/>
            <person name="Li L."/>
            <person name="Wei W."/>
            <person name="Wang X."/>
            <person name="Wang C."/>
            <person name="Huo Q."/>
            <person name="Li W."/>
            <person name="Guo W."/>
            <person name="Chen H."/>
            <person name="Chen S."/>
            <person name="Zhou L."/>
            <person name="Zhou L."/>
            <person name="Ni X."/>
            <person name="Tian J."/>
            <person name="Zhou Y."/>
            <person name="Sheng Y."/>
            <person name="Liu T."/>
            <person name="Pan Y."/>
            <person name="Xia L."/>
            <person name="Li J."/>
            <person name="Zhao F."/>
            <person name="Cao W."/>
        </authorList>
    </citation>
    <scope>NUCLEOTIDE SEQUENCE</scope>
    <source>
        <strain evidence="5">Rsan-2018</strain>
        <tissue evidence="5">Larvae</tissue>
    </source>
</reference>
<gene>
    <name evidence="5" type="ORF">HPB52_017494</name>
</gene>
<organism evidence="5 6">
    <name type="scientific">Rhipicephalus sanguineus</name>
    <name type="common">Brown dog tick</name>
    <name type="synonym">Ixodes sanguineus</name>
    <dbReference type="NCBI Taxonomy" id="34632"/>
    <lineage>
        <taxon>Eukaryota</taxon>
        <taxon>Metazoa</taxon>
        <taxon>Ecdysozoa</taxon>
        <taxon>Arthropoda</taxon>
        <taxon>Chelicerata</taxon>
        <taxon>Arachnida</taxon>
        <taxon>Acari</taxon>
        <taxon>Parasitiformes</taxon>
        <taxon>Ixodida</taxon>
        <taxon>Ixodoidea</taxon>
        <taxon>Ixodidae</taxon>
        <taxon>Rhipicephalinae</taxon>
        <taxon>Rhipicephalus</taxon>
        <taxon>Rhipicephalus</taxon>
    </lineage>
</organism>
<dbReference type="AlphaFoldDB" id="A0A9D4T2S8"/>
<keyword evidence="4" id="KW-0560">Oxidoreductase</keyword>